<reference evidence="2 3" key="1">
    <citation type="journal article" date="2013" name="PLoS Genet.">
        <title>Distinctive expansion of potential virulence genes in the genome of the oomycete fish pathogen Saprolegnia parasitica.</title>
        <authorList>
            <person name="Jiang R.H."/>
            <person name="de Bruijn I."/>
            <person name="Haas B.J."/>
            <person name="Belmonte R."/>
            <person name="Lobach L."/>
            <person name="Christie J."/>
            <person name="van den Ackerveken G."/>
            <person name="Bottin A."/>
            <person name="Bulone V."/>
            <person name="Diaz-Moreno S.M."/>
            <person name="Dumas B."/>
            <person name="Fan L."/>
            <person name="Gaulin E."/>
            <person name="Govers F."/>
            <person name="Grenville-Briggs L.J."/>
            <person name="Horner N.R."/>
            <person name="Levin J.Z."/>
            <person name="Mammella M."/>
            <person name="Meijer H.J."/>
            <person name="Morris P."/>
            <person name="Nusbaum C."/>
            <person name="Oome S."/>
            <person name="Phillips A.J."/>
            <person name="van Rooyen D."/>
            <person name="Rzeszutek E."/>
            <person name="Saraiva M."/>
            <person name="Secombes C.J."/>
            <person name="Seidl M.F."/>
            <person name="Snel B."/>
            <person name="Stassen J.H."/>
            <person name="Sykes S."/>
            <person name="Tripathy S."/>
            <person name="van den Berg H."/>
            <person name="Vega-Arreguin J.C."/>
            <person name="Wawra S."/>
            <person name="Young S.K."/>
            <person name="Zeng Q."/>
            <person name="Dieguez-Uribeondo J."/>
            <person name="Russ C."/>
            <person name="Tyler B.M."/>
            <person name="van West P."/>
        </authorList>
    </citation>
    <scope>NUCLEOTIDE SEQUENCE [LARGE SCALE GENOMIC DNA]</scope>
    <source>
        <strain evidence="2 3">CBS 223.65</strain>
    </source>
</reference>
<name>A0A067C467_SAPPC</name>
<dbReference type="RefSeq" id="XP_012205399.1">
    <property type="nucleotide sequence ID" value="XM_012350009.1"/>
</dbReference>
<feature type="compositionally biased region" description="Basic and acidic residues" evidence="1">
    <location>
        <begin position="20"/>
        <end position="30"/>
    </location>
</feature>
<dbReference type="EMBL" id="KK583248">
    <property type="protein sequence ID" value="KDO23935.1"/>
    <property type="molecule type" value="Genomic_DNA"/>
</dbReference>
<feature type="region of interest" description="Disordered" evidence="1">
    <location>
        <begin position="74"/>
        <end position="134"/>
    </location>
</feature>
<gene>
    <name evidence="2" type="ORF">SPRG_10081</name>
</gene>
<dbReference type="GeneID" id="24132208"/>
<feature type="compositionally biased region" description="Basic residues" evidence="1">
    <location>
        <begin position="75"/>
        <end position="84"/>
    </location>
</feature>
<sequence length="318" mass="35094">MEQYQHNGRKLIQLIFKSTETGRKATKEGPRLPPTSLPSKPPPPTHRDILVRASPSIADVRFEDGPQLAHLKAAALKKQKRHPARLPPLRDEQPSAPSNNTTTTTNNNNNNNQQSTSELHGPETSSLDSPVLLGDDPTSITITIDEMDKVLGDLQSWRTEHAQKVSSQLLAVVEEASPVTNDTDGENDATDAELHDLYLKAKARWATVDKWQLQASVPAPGLPPADEAKVQSLLHNSSNVSKLQKLRDEVFQLHVRDLSRQWRESLNNDPEEAAFEANLLELECGVQTYADDLDALLARLDAIQTSVDAHEDDAAIMS</sequence>
<dbReference type="KEGG" id="spar:SPRG_10081"/>
<protein>
    <submittedName>
        <fullName evidence="2">Uncharacterized protein</fullName>
    </submittedName>
</protein>
<proteinExistence type="predicted"/>
<evidence type="ECO:0000313" key="2">
    <source>
        <dbReference type="EMBL" id="KDO23935.1"/>
    </source>
</evidence>
<feature type="region of interest" description="Disordered" evidence="1">
    <location>
        <begin position="20"/>
        <end position="49"/>
    </location>
</feature>
<dbReference type="VEuPathDB" id="FungiDB:SPRG_10081"/>
<accession>A0A067C467</accession>
<organism evidence="2 3">
    <name type="scientific">Saprolegnia parasitica (strain CBS 223.65)</name>
    <dbReference type="NCBI Taxonomy" id="695850"/>
    <lineage>
        <taxon>Eukaryota</taxon>
        <taxon>Sar</taxon>
        <taxon>Stramenopiles</taxon>
        <taxon>Oomycota</taxon>
        <taxon>Saprolegniomycetes</taxon>
        <taxon>Saprolegniales</taxon>
        <taxon>Saprolegniaceae</taxon>
        <taxon>Saprolegnia</taxon>
    </lineage>
</organism>
<dbReference type="Proteomes" id="UP000030745">
    <property type="component" value="Unassembled WGS sequence"/>
</dbReference>
<dbReference type="OrthoDB" id="77366at2759"/>
<dbReference type="OMA" id="QWRESLN"/>
<evidence type="ECO:0000256" key="1">
    <source>
        <dbReference type="SAM" id="MobiDB-lite"/>
    </source>
</evidence>
<keyword evidence="3" id="KW-1185">Reference proteome</keyword>
<evidence type="ECO:0000313" key="3">
    <source>
        <dbReference type="Proteomes" id="UP000030745"/>
    </source>
</evidence>
<feature type="compositionally biased region" description="Polar residues" evidence="1">
    <location>
        <begin position="113"/>
        <end position="128"/>
    </location>
</feature>
<feature type="compositionally biased region" description="Low complexity" evidence="1">
    <location>
        <begin position="99"/>
        <end position="112"/>
    </location>
</feature>
<feature type="compositionally biased region" description="Pro residues" evidence="1">
    <location>
        <begin position="31"/>
        <end position="44"/>
    </location>
</feature>
<dbReference type="AlphaFoldDB" id="A0A067C467"/>